<feature type="short sequence motif" description="DGA/G" evidence="4">
    <location>
        <begin position="194"/>
        <end position="196"/>
    </location>
</feature>
<dbReference type="OrthoDB" id="630895at2759"/>
<dbReference type="PANTHER" id="PTHR24185:SF1">
    <property type="entry name" value="CALCIUM-INDEPENDENT PHOSPHOLIPASE A2-GAMMA"/>
    <property type="match status" value="1"/>
</dbReference>
<feature type="active site" description="Proton acceptor" evidence="4">
    <location>
        <position position="194"/>
    </location>
</feature>
<sequence length="431" mass="47692">MRPLCVLSIDGGGIRGIIPLLILREIMRHLQDVSGKELKPCEVFHLIGGTSAGGLIALMLGRMRMTVDECIIQFRKLSEQIFREPTRTSFFTRSHWYSSETLENALKEVIKDQTTDSETPMQDDDPKSCPTFVVAVQNHDVNHPTPILFRTYQSPLLDRTPSPRRAKIWQAARATAAAPKYFPPFRLGEVEYIDGGLGHNNPAPSIQREARSLTTSNHPIGCMISLGTGVPGTVTFKVAGPLLLTLGRILNLNDSLTAMITDAEKTHENTKTNAAAAEFNYFRFNPVLPSPGNFPLDAWEKIGTLQDKVSGVDGYTSRVDEELLYCAEIVNEFRRRDDENFSSSGPVVGDVDFIAHSDYINPRMVAHWGGDRGPHNIARHHMDIPAILHAAISYNSTPLERAEISTGGMMLRFVTPSRGSEEQVGPSATKE</sequence>
<keyword evidence="3 4" id="KW-0443">Lipid metabolism</keyword>
<dbReference type="GO" id="GO:0047499">
    <property type="term" value="F:calcium-independent phospholipase A2 activity"/>
    <property type="evidence" value="ECO:0007669"/>
    <property type="project" value="TreeGrafter"/>
</dbReference>
<comment type="caution">
    <text evidence="6">The sequence shown here is derived from an EMBL/GenBank/DDBJ whole genome shotgun (WGS) entry which is preliminary data.</text>
</comment>
<organism evidence="6 7">
    <name type="scientific">Cyclocybe aegerita</name>
    <name type="common">Black poplar mushroom</name>
    <name type="synonym">Agrocybe aegerita</name>
    <dbReference type="NCBI Taxonomy" id="1973307"/>
    <lineage>
        <taxon>Eukaryota</taxon>
        <taxon>Fungi</taxon>
        <taxon>Dikarya</taxon>
        <taxon>Basidiomycota</taxon>
        <taxon>Agaricomycotina</taxon>
        <taxon>Agaricomycetes</taxon>
        <taxon>Agaricomycetidae</taxon>
        <taxon>Agaricales</taxon>
        <taxon>Agaricineae</taxon>
        <taxon>Bolbitiaceae</taxon>
        <taxon>Cyclocybe</taxon>
    </lineage>
</organism>
<evidence type="ECO:0000313" key="7">
    <source>
        <dbReference type="Proteomes" id="UP000467700"/>
    </source>
</evidence>
<accession>A0A8S0X909</accession>
<reference evidence="6 7" key="1">
    <citation type="submission" date="2020-01" db="EMBL/GenBank/DDBJ databases">
        <authorList>
            <person name="Gupta K D."/>
        </authorList>
    </citation>
    <scope>NUCLEOTIDE SEQUENCE [LARGE SCALE GENOMIC DNA]</scope>
</reference>
<keyword evidence="7" id="KW-1185">Reference proteome</keyword>
<dbReference type="GO" id="GO:0016042">
    <property type="term" value="P:lipid catabolic process"/>
    <property type="evidence" value="ECO:0007669"/>
    <property type="project" value="UniProtKB-UniRule"/>
</dbReference>
<feature type="short sequence motif" description="GXSXG" evidence="4">
    <location>
        <begin position="49"/>
        <end position="53"/>
    </location>
</feature>
<dbReference type="EMBL" id="CACVBS010000097">
    <property type="protein sequence ID" value="CAA7270802.1"/>
    <property type="molecule type" value="Genomic_DNA"/>
</dbReference>
<evidence type="ECO:0000256" key="3">
    <source>
        <dbReference type="ARBA" id="ARBA00023098"/>
    </source>
</evidence>
<dbReference type="Pfam" id="PF01734">
    <property type="entry name" value="Patatin"/>
    <property type="match status" value="1"/>
</dbReference>
<dbReference type="InterPro" id="IPR002641">
    <property type="entry name" value="PNPLA_dom"/>
</dbReference>
<keyword evidence="2 4" id="KW-0442">Lipid degradation</keyword>
<evidence type="ECO:0000256" key="2">
    <source>
        <dbReference type="ARBA" id="ARBA00022963"/>
    </source>
</evidence>
<keyword evidence="1 4" id="KW-0378">Hydrolase</keyword>
<name>A0A8S0X909_CYCAE</name>
<dbReference type="GO" id="GO:0016020">
    <property type="term" value="C:membrane"/>
    <property type="evidence" value="ECO:0007669"/>
    <property type="project" value="TreeGrafter"/>
</dbReference>
<feature type="short sequence motif" description="GXGXXG" evidence="4">
    <location>
        <begin position="11"/>
        <end position="16"/>
    </location>
</feature>
<dbReference type="InterPro" id="IPR016035">
    <property type="entry name" value="Acyl_Trfase/lysoPLipase"/>
</dbReference>
<proteinExistence type="predicted"/>
<evidence type="ECO:0000256" key="4">
    <source>
        <dbReference type="PROSITE-ProRule" id="PRU01161"/>
    </source>
</evidence>
<feature type="domain" description="PNPLA" evidence="5">
    <location>
        <begin position="7"/>
        <end position="207"/>
    </location>
</feature>
<dbReference type="Gene3D" id="3.40.1090.10">
    <property type="entry name" value="Cytosolic phospholipase A2 catalytic domain"/>
    <property type="match status" value="1"/>
</dbReference>
<dbReference type="PANTHER" id="PTHR24185">
    <property type="entry name" value="CALCIUM-INDEPENDENT PHOSPHOLIPASE A2-GAMMA"/>
    <property type="match status" value="1"/>
</dbReference>
<evidence type="ECO:0000259" key="5">
    <source>
        <dbReference type="PROSITE" id="PS51635"/>
    </source>
</evidence>
<evidence type="ECO:0000313" key="6">
    <source>
        <dbReference type="EMBL" id="CAA7270802.1"/>
    </source>
</evidence>
<evidence type="ECO:0000256" key="1">
    <source>
        <dbReference type="ARBA" id="ARBA00022801"/>
    </source>
</evidence>
<dbReference type="AlphaFoldDB" id="A0A8S0X909"/>
<gene>
    <name evidence="6" type="ORF">AAE3_LOCUS13062</name>
</gene>
<protein>
    <recommendedName>
        <fullName evidence="5">PNPLA domain-containing protein</fullName>
    </recommendedName>
</protein>
<dbReference type="GO" id="GO:0046486">
    <property type="term" value="P:glycerolipid metabolic process"/>
    <property type="evidence" value="ECO:0007669"/>
    <property type="project" value="UniProtKB-ARBA"/>
</dbReference>
<dbReference type="SUPFAM" id="SSF52151">
    <property type="entry name" value="FabD/lysophospholipase-like"/>
    <property type="match status" value="1"/>
</dbReference>
<dbReference type="Proteomes" id="UP000467700">
    <property type="component" value="Unassembled WGS sequence"/>
</dbReference>
<dbReference type="PROSITE" id="PS51635">
    <property type="entry name" value="PNPLA"/>
    <property type="match status" value="1"/>
</dbReference>
<feature type="active site" description="Nucleophile" evidence="4">
    <location>
        <position position="51"/>
    </location>
</feature>
<dbReference type="GO" id="GO:0019369">
    <property type="term" value="P:arachidonate metabolic process"/>
    <property type="evidence" value="ECO:0007669"/>
    <property type="project" value="TreeGrafter"/>
</dbReference>